<gene>
    <name evidence="11" type="primary">fni</name>
    <name evidence="14" type="ORF">BACT_0108</name>
</gene>
<evidence type="ECO:0000256" key="6">
    <source>
        <dbReference type="ARBA" id="ARBA00022842"/>
    </source>
</evidence>
<name>A0A086YYC8_9BIFI</name>
<feature type="binding site" evidence="11">
    <location>
        <begin position="116"/>
        <end position="118"/>
    </location>
    <ligand>
        <name>substrate</name>
    </ligand>
</feature>
<dbReference type="PANTHER" id="PTHR43665">
    <property type="entry name" value="ISOPENTENYL-DIPHOSPHATE DELTA-ISOMERASE"/>
    <property type="match status" value="1"/>
</dbReference>
<evidence type="ECO:0000256" key="1">
    <source>
        <dbReference type="ARBA" id="ARBA00001917"/>
    </source>
</evidence>
<dbReference type="OrthoDB" id="9795032at2"/>
<dbReference type="GO" id="GO:0010181">
    <property type="term" value="F:FMN binding"/>
    <property type="evidence" value="ECO:0007669"/>
    <property type="project" value="UniProtKB-UniRule"/>
</dbReference>
<feature type="domain" description="FMN-dependent dehydrogenase" evidence="13">
    <location>
        <begin position="45"/>
        <end position="116"/>
    </location>
</feature>
<evidence type="ECO:0000256" key="8">
    <source>
        <dbReference type="ARBA" id="ARBA00023229"/>
    </source>
</evidence>
<comment type="subunit">
    <text evidence="10 11">Homooctamer. Dimer of tetramers.</text>
</comment>
<comment type="caution">
    <text evidence="11">Lacks conserved residue(s) required for the propagation of feature annotation.</text>
</comment>
<dbReference type="HAMAP" id="MF_00354">
    <property type="entry name" value="Idi_2"/>
    <property type="match status" value="1"/>
</dbReference>
<feature type="region of interest" description="Disordered" evidence="12">
    <location>
        <begin position="1"/>
        <end position="28"/>
    </location>
</feature>
<feature type="binding site" evidence="11">
    <location>
        <begin position="29"/>
        <end position="30"/>
    </location>
    <ligand>
        <name>substrate</name>
    </ligand>
</feature>
<comment type="cofactor">
    <cofactor evidence="1 11">
        <name>FMN</name>
        <dbReference type="ChEBI" id="CHEBI:58210"/>
    </cofactor>
</comment>
<protein>
    <recommendedName>
        <fullName evidence="11">Isopentenyl-diphosphate delta-isomerase</fullName>
        <shortName evidence="11">IPP isomerase</shortName>
        <ecNumber evidence="11">5.3.3.2</ecNumber>
    </recommendedName>
    <alternativeName>
        <fullName evidence="11">Isopentenyl diphosphate:dimethylallyl diphosphate isomerase</fullName>
    </alternativeName>
    <alternativeName>
        <fullName evidence="11">Isopentenyl pyrophosphate isomerase</fullName>
    </alternativeName>
    <alternativeName>
        <fullName evidence="11">Type 2 isopentenyl diphosphate isomerase</fullName>
        <shortName evidence="11">IDI-2</shortName>
    </alternativeName>
</protein>
<feature type="domain" description="FMN-dependent dehydrogenase" evidence="13">
    <location>
        <begin position="185"/>
        <end position="350"/>
    </location>
</feature>
<dbReference type="EMBL" id="JGYK01000002">
    <property type="protein sequence ID" value="KFI39278.1"/>
    <property type="molecule type" value="Genomic_DNA"/>
</dbReference>
<dbReference type="GO" id="GO:0016491">
    <property type="term" value="F:oxidoreductase activity"/>
    <property type="evidence" value="ECO:0007669"/>
    <property type="project" value="InterPro"/>
</dbReference>
<evidence type="ECO:0000259" key="13">
    <source>
        <dbReference type="Pfam" id="PF01070"/>
    </source>
</evidence>
<feature type="binding site" evidence="11">
    <location>
        <begin position="86"/>
        <end position="88"/>
    </location>
    <ligand>
        <name>FMN</name>
        <dbReference type="ChEBI" id="CHEBI:58210"/>
    </ligand>
</feature>
<keyword evidence="2 11" id="KW-0963">Cytoplasm</keyword>
<evidence type="ECO:0000256" key="11">
    <source>
        <dbReference type="HAMAP-Rule" id="MF_00354"/>
    </source>
</evidence>
<feature type="binding site" evidence="11">
    <location>
        <position position="176"/>
    </location>
    <ligand>
        <name>Mg(2+)</name>
        <dbReference type="ChEBI" id="CHEBI:18420"/>
    </ligand>
</feature>
<comment type="cofactor">
    <cofactor evidence="11">
        <name>Mg(2+)</name>
        <dbReference type="ChEBI" id="CHEBI:18420"/>
    </cofactor>
</comment>
<comment type="function">
    <text evidence="11">Involved in the biosynthesis of isoprenoids. Catalyzes the 1,3-allylic rearrangement of the homoallylic substrate isopentenyl (IPP) to its allylic isomer, dimethylallyl diphosphate (DMAPP).</text>
</comment>
<dbReference type="Pfam" id="PF01070">
    <property type="entry name" value="FMN_dh"/>
    <property type="match status" value="2"/>
</dbReference>
<dbReference type="Proteomes" id="UP000029015">
    <property type="component" value="Unassembled WGS sequence"/>
</dbReference>
<feature type="binding site" evidence="11">
    <location>
        <position position="237"/>
    </location>
    <ligand>
        <name>FMN</name>
        <dbReference type="ChEBI" id="CHEBI:58210"/>
    </ligand>
</feature>
<dbReference type="NCBIfam" id="TIGR02151">
    <property type="entry name" value="IPP_isom_2"/>
    <property type="match status" value="1"/>
</dbReference>
<evidence type="ECO:0000313" key="14">
    <source>
        <dbReference type="EMBL" id="KFI39278.1"/>
    </source>
</evidence>
<keyword evidence="6 11" id="KW-0460">Magnesium</keyword>
<evidence type="ECO:0000256" key="9">
    <source>
        <dbReference type="ARBA" id="ARBA00023235"/>
    </source>
</evidence>
<feature type="binding site" evidence="11">
    <location>
        <position position="232"/>
    </location>
    <ligand>
        <name>FMN</name>
        <dbReference type="ChEBI" id="CHEBI:58210"/>
    </ligand>
</feature>
<dbReference type="GO" id="GO:0004452">
    <property type="term" value="F:isopentenyl-diphosphate delta-isomerase activity"/>
    <property type="evidence" value="ECO:0007669"/>
    <property type="project" value="UniProtKB-UniRule"/>
</dbReference>
<feature type="binding site" evidence="11">
    <location>
        <begin position="306"/>
        <end position="307"/>
    </location>
    <ligand>
        <name>FMN</name>
        <dbReference type="ChEBI" id="CHEBI:58210"/>
    </ligand>
</feature>
<reference evidence="14 15" key="1">
    <citation type="submission" date="2014-03" db="EMBL/GenBank/DDBJ databases">
        <title>Genomics of Bifidobacteria.</title>
        <authorList>
            <person name="Ventura M."/>
            <person name="Milani C."/>
            <person name="Lugli G.A."/>
        </authorList>
    </citation>
    <scope>NUCLEOTIDE SEQUENCE [LARGE SCALE GENOMIC DNA]</scope>
    <source>
        <strain evidence="14 15">DSM 22766</strain>
    </source>
</reference>
<dbReference type="eggNOG" id="COG1304">
    <property type="taxonomic scope" value="Bacteria"/>
</dbReference>
<dbReference type="RefSeq" id="WP_081924980.1">
    <property type="nucleotide sequence ID" value="NZ_CP011786.1"/>
</dbReference>
<keyword evidence="3 11" id="KW-0285">Flavoprotein</keyword>
<keyword evidence="4 11" id="KW-0288">FMN</keyword>
<dbReference type="GO" id="GO:0000287">
    <property type="term" value="F:magnesium ion binding"/>
    <property type="evidence" value="ECO:0007669"/>
    <property type="project" value="UniProtKB-UniRule"/>
</dbReference>
<dbReference type="EC" id="5.3.3.2" evidence="11"/>
<feature type="binding site" evidence="11">
    <location>
        <begin position="285"/>
        <end position="287"/>
    </location>
    <ligand>
        <name>FMN</name>
        <dbReference type="ChEBI" id="CHEBI:58210"/>
    </ligand>
</feature>
<feature type="binding site" evidence="11">
    <location>
        <position position="175"/>
    </location>
    <ligand>
        <name>substrate</name>
    </ligand>
</feature>
<comment type="similarity">
    <text evidence="11">Belongs to the IPP isomerase type 2 family.</text>
</comment>
<dbReference type="STRING" id="1437605.AB656_06365"/>
<evidence type="ECO:0000313" key="15">
    <source>
        <dbReference type="Proteomes" id="UP000029015"/>
    </source>
</evidence>
<comment type="subcellular location">
    <subcellularLocation>
        <location evidence="11">Cytoplasm</location>
    </subcellularLocation>
</comment>
<accession>A0A086YYC8</accession>
<evidence type="ECO:0000256" key="12">
    <source>
        <dbReference type="SAM" id="MobiDB-lite"/>
    </source>
</evidence>
<evidence type="ECO:0000256" key="7">
    <source>
        <dbReference type="ARBA" id="ARBA00022857"/>
    </source>
</evidence>
<keyword evidence="9 11" id="KW-0413">Isomerase</keyword>
<dbReference type="InterPro" id="IPR000262">
    <property type="entry name" value="FMN-dep_DH"/>
</dbReference>
<sequence length="379" mass="39988">MSGSASASGQTGVSDGFDPSADANPDSRRKNDHIRLALAQQQVPKRNAFDDLRFVHHSLRAVDQSQVSLATRVCGSDWPLPFYINAMTGGSAEAGRINAQLAQAAAATGLAMATGSQHAALRRPELEPTFTTVRKQNPSGFVFANVGPTVSPGQAVRAVEMLAASALQVHINPVQEAVMTEGDRDFGSWPARIQAIVAASPVPVVVKEVGFGLSRPTIERLASLGVRTVDVSGRGGTDFAVIENERRADRAYWYMDSWGLSTVLSLLTAGWPEPVAGVELLASGGVRSPLDVVKALALGARAVGVSGHFLATLNERGTNGLIDEIREWSVQVRALMSLLGARTVADLTASDLLLTGPTAEEARLLGVPLESLARRSARA</sequence>
<evidence type="ECO:0000256" key="2">
    <source>
        <dbReference type="ARBA" id="ARBA00022490"/>
    </source>
</evidence>
<dbReference type="GO" id="GO:0070402">
    <property type="term" value="F:NADPH binding"/>
    <property type="evidence" value="ECO:0007669"/>
    <property type="project" value="UniProtKB-UniRule"/>
</dbReference>
<feature type="binding site" evidence="11">
    <location>
        <position position="116"/>
    </location>
    <ligand>
        <name>FMN</name>
        <dbReference type="ChEBI" id="CHEBI:58210"/>
    </ligand>
</feature>
<dbReference type="InterPro" id="IPR011179">
    <property type="entry name" value="IPdP_isomerase"/>
</dbReference>
<dbReference type="SUPFAM" id="SSF51395">
    <property type="entry name" value="FMN-linked oxidoreductases"/>
    <property type="match status" value="1"/>
</dbReference>
<dbReference type="Gene3D" id="3.20.20.70">
    <property type="entry name" value="Aldolase class I"/>
    <property type="match status" value="1"/>
</dbReference>
<feature type="binding site" evidence="11">
    <location>
        <position position="207"/>
    </location>
    <ligand>
        <name>FMN</name>
        <dbReference type="ChEBI" id="CHEBI:58210"/>
    </ligand>
</feature>
<organism evidence="14 15">
    <name type="scientific">Bifidobacterium actinocoloniiforme DSM 22766</name>
    <dbReference type="NCBI Taxonomy" id="1437605"/>
    <lineage>
        <taxon>Bacteria</taxon>
        <taxon>Bacillati</taxon>
        <taxon>Actinomycetota</taxon>
        <taxon>Actinomycetes</taxon>
        <taxon>Bifidobacteriales</taxon>
        <taxon>Bifidobacteriaceae</taxon>
        <taxon>Bifidobacterium</taxon>
    </lineage>
</organism>
<keyword evidence="5 11" id="KW-0479">Metal-binding</keyword>
<comment type="catalytic activity">
    <reaction evidence="11">
        <text>isopentenyl diphosphate = dimethylallyl diphosphate</text>
        <dbReference type="Rhea" id="RHEA:23284"/>
        <dbReference type="ChEBI" id="CHEBI:57623"/>
        <dbReference type="ChEBI" id="CHEBI:128769"/>
        <dbReference type="EC" id="5.3.3.2"/>
    </reaction>
</comment>
<comment type="cofactor">
    <cofactor evidence="11">
        <name>NADPH</name>
        <dbReference type="ChEBI" id="CHEBI:57783"/>
    </cofactor>
</comment>
<dbReference type="GO" id="GO:0008299">
    <property type="term" value="P:isoprenoid biosynthetic process"/>
    <property type="evidence" value="ECO:0007669"/>
    <property type="project" value="UniProtKB-UniRule"/>
</dbReference>
<proteinExistence type="inferred from homology"/>
<dbReference type="GO" id="GO:0005737">
    <property type="term" value="C:cytoplasm"/>
    <property type="evidence" value="ECO:0007669"/>
    <property type="project" value="UniProtKB-SubCell"/>
</dbReference>
<keyword evidence="7 11" id="KW-0521">NADP</keyword>
<dbReference type="AlphaFoldDB" id="A0A086YYC8"/>
<dbReference type="InterPro" id="IPR013785">
    <property type="entry name" value="Aldolase_TIM"/>
</dbReference>
<feature type="compositionally biased region" description="Polar residues" evidence="12">
    <location>
        <begin position="1"/>
        <end position="13"/>
    </location>
</feature>
<evidence type="ECO:0000256" key="4">
    <source>
        <dbReference type="ARBA" id="ARBA00022643"/>
    </source>
</evidence>
<feature type="binding site" evidence="11">
    <location>
        <position position="145"/>
    </location>
    <ligand>
        <name>FMN</name>
        <dbReference type="ChEBI" id="CHEBI:58210"/>
    </ligand>
</feature>
<dbReference type="PANTHER" id="PTHR43665:SF1">
    <property type="entry name" value="ISOPENTENYL-DIPHOSPHATE DELTA-ISOMERASE"/>
    <property type="match status" value="1"/>
</dbReference>
<evidence type="ECO:0000256" key="10">
    <source>
        <dbReference type="ARBA" id="ARBA00025810"/>
    </source>
</evidence>
<evidence type="ECO:0000256" key="5">
    <source>
        <dbReference type="ARBA" id="ARBA00022723"/>
    </source>
</evidence>
<keyword evidence="15" id="KW-1185">Reference proteome</keyword>
<evidence type="ECO:0000256" key="3">
    <source>
        <dbReference type="ARBA" id="ARBA00022630"/>
    </source>
</evidence>
<comment type="caution">
    <text evidence="14">The sequence shown here is derived from an EMBL/GenBank/DDBJ whole genome shotgun (WGS) entry which is preliminary data.</text>
</comment>
<dbReference type="PIRSF" id="PIRSF003314">
    <property type="entry name" value="IPP_isomerase"/>
    <property type="match status" value="1"/>
</dbReference>
<keyword evidence="8 11" id="KW-0414">Isoprene biosynthesis</keyword>